<dbReference type="Gene3D" id="3.90.25.10">
    <property type="entry name" value="UDP-galactose 4-epimerase, domain 1"/>
    <property type="match status" value="1"/>
</dbReference>
<organism evidence="2 3">
    <name type="scientific">Streptomyces aurantiacus</name>
    <dbReference type="NCBI Taxonomy" id="47760"/>
    <lineage>
        <taxon>Bacteria</taxon>
        <taxon>Bacillati</taxon>
        <taxon>Actinomycetota</taxon>
        <taxon>Actinomycetes</taxon>
        <taxon>Kitasatosporales</taxon>
        <taxon>Streptomycetaceae</taxon>
        <taxon>Streptomyces</taxon>
        <taxon>Streptomyces aurantiacus group</taxon>
    </lineage>
</organism>
<feature type="domain" description="NmrA-like" evidence="1">
    <location>
        <begin position="4"/>
        <end position="247"/>
    </location>
</feature>
<dbReference type="InterPro" id="IPR051604">
    <property type="entry name" value="Ergot_Alk_Oxidoreductase"/>
</dbReference>
<evidence type="ECO:0000313" key="2">
    <source>
        <dbReference type="EMBL" id="BCL25567.1"/>
    </source>
</evidence>
<dbReference type="RefSeq" id="WP_055511010.1">
    <property type="nucleotide sequence ID" value="NZ_AP023440.1"/>
</dbReference>
<name>A0A7G1NVF0_9ACTN</name>
<keyword evidence="3" id="KW-1185">Reference proteome</keyword>
<dbReference type="SUPFAM" id="SSF51735">
    <property type="entry name" value="NAD(P)-binding Rossmann-fold domains"/>
    <property type="match status" value="1"/>
</dbReference>
<gene>
    <name evidence="2" type="ORF">GCM10017557_04260</name>
</gene>
<accession>A0A7G1NVF0</accession>
<dbReference type="InterPro" id="IPR008030">
    <property type="entry name" value="NmrA-like"/>
</dbReference>
<dbReference type="AlphaFoldDB" id="A0A7G1NVF0"/>
<dbReference type="PANTHER" id="PTHR43162">
    <property type="match status" value="1"/>
</dbReference>
<evidence type="ECO:0000259" key="1">
    <source>
        <dbReference type="Pfam" id="PF05368"/>
    </source>
</evidence>
<sequence>MILITTAGKVGSAAAQRLVELGVPVRVLARNREKAVALAQAGVDVFHGDLDDSQSVEEAFRGVSGVVLVTAPVVSQELRVIDNAKRADVGHIVKITTKATANSSIARRRNHVAIEDALISSGLPHTFLRNNAYMQNFLMAAPAIAETSSFRTAAGDGRVGYVDARDVAAVAAEVAAAPAGHVGKTYWPTGPEALSADEVAGVLTKVTGRKVTFQPITYEEQKQAMISVGVPEHIAEDNARAVALMAEGDCDFVTDDVAELLGRPATSFEQFATGYAKVFA</sequence>
<dbReference type="PANTHER" id="PTHR43162:SF1">
    <property type="entry name" value="PRESTALK A DIFFERENTIATION PROTEIN A"/>
    <property type="match status" value="1"/>
</dbReference>
<dbReference type="OrthoDB" id="116343at2"/>
<reference evidence="2 3" key="1">
    <citation type="journal article" date="2014" name="Int. J. Syst. Evol. Microbiol.">
        <title>Complete genome sequence of Corynebacterium casei LMG S-19264T (=DSM 44701T), isolated from a smear-ripened cheese.</title>
        <authorList>
            <consortium name="US DOE Joint Genome Institute (JGI-PGF)"/>
            <person name="Walter F."/>
            <person name="Albersmeier A."/>
            <person name="Kalinowski J."/>
            <person name="Ruckert C."/>
        </authorList>
    </citation>
    <scope>NUCLEOTIDE SEQUENCE [LARGE SCALE GENOMIC DNA]</scope>
    <source>
        <strain evidence="2 3">JCM 4677</strain>
    </source>
</reference>
<dbReference type="Proteomes" id="UP000516444">
    <property type="component" value="Chromosome"/>
</dbReference>
<protein>
    <submittedName>
        <fullName evidence="2">Nucleotide-diphosphate-sugar epimerase</fullName>
    </submittedName>
</protein>
<dbReference type="Gene3D" id="3.40.50.720">
    <property type="entry name" value="NAD(P)-binding Rossmann-like Domain"/>
    <property type="match status" value="1"/>
</dbReference>
<dbReference type="Pfam" id="PF05368">
    <property type="entry name" value="NmrA"/>
    <property type="match status" value="1"/>
</dbReference>
<proteinExistence type="predicted"/>
<evidence type="ECO:0000313" key="3">
    <source>
        <dbReference type="Proteomes" id="UP000516444"/>
    </source>
</evidence>
<dbReference type="InterPro" id="IPR036291">
    <property type="entry name" value="NAD(P)-bd_dom_sf"/>
</dbReference>
<dbReference type="KEGG" id="sgm:GCM10017557_04260"/>
<dbReference type="EMBL" id="AP023440">
    <property type="protein sequence ID" value="BCL25567.1"/>
    <property type="molecule type" value="Genomic_DNA"/>
</dbReference>